<evidence type="ECO:0000313" key="1">
    <source>
        <dbReference type="EMBL" id="MBD1599631.1"/>
    </source>
</evidence>
<dbReference type="Proteomes" id="UP000805841">
    <property type="component" value="Unassembled WGS sequence"/>
</dbReference>
<comment type="caution">
    <text evidence="1">The sequence shown here is derived from an EMBL/GenBank/DDBJ whole genome shotgun (WGS) entry which is preliminary data.</text>
</comment>
<organism evidence="1 2">
    <name type="scientific">Pseudomonas typographi</name>
    <dbReference type="NCBI Taxonomy" id="2715964"/>
    <lineage>
        <taxon>Bacteria</taxon>
        <taxon>Pseudomonadati</taxon>
        <taxon>Pseudomonadota</taxon>
        <taxon>Gammaproteobacteria</taxon>
        <taxon>Pseudomonadales</taxon>
        <taxon>Pseudomonadaceae</taxon>
        <taxon>Pseudomonas</taxon>
    </lineage>
</organism>
<evidence type="ECO:0000313" key="2">
    <source>
        <dbReference type="Proteomes" id="UP000805841"/>
    </source>
</evidence>
<keyword evidence="2" id="KW-1185">Reference proteome</keyword>
<sequence length="56" mass="6072">MFLDAVQPRGVALMALYGEGALIAYELAMVYRPQSVLISKPRFTSPKACLAELASL</sequence>
<reference evidence="1 2" key="1">
    <citation type="journal article" date="2020" name="Insects">
        <title>Bacteria Belonging to Pseudomonas typographi sp. nov. from the Bark Beetle Ips typographus Have Genomic Potential to Aid in the Host Ecology.</title>
        <authorList>
            <person name="Peral-Aranega E."/>
            <person name="Saati-Santamaria Z."/>
            <person name="Kolarik M."/>
            <person name="Rivas R."/>
            <person name="Garcia-Fraile P."/>
        </authorList>
    </citation>
    <scope>NUCLEOTIDE SEQUENCE [LARGE SCALE GENOMIC DNA]</scope>
    <source>
        <strain evidence="1 2">CA3A</strain>
    </source>
</reference>
<protein>
    <submittedName>
        <fullName evidence="1">Uncharacterized protein</fullName>
    </submittedName>
</protein>
<gene>
    <name evidence="1" type="ORF">HAQ05_13065</name>
</gene>
<dbReference type="EMBL" id="JAAOCA010000014">
    <property type="protein sequence ID" value="MBD1599631.1"/>
    <property type="molecule type" value="Genomic_DNA"/>
</dbReference>
<proteinExistence type="predicted"/>
<accession>A0ABR7Z2X6</accession>
<dbReference type="RefSeq" id="WP_190421207.1">
    <property type="nucleotide sequence ID" value="NZ_JAAOCA010000014.1"/>
</dbReference>
<name>A0ABR7Z2X6_9PSED</name>